<dbReference type="SUPFAM" id="SSF53335">
    <property type="entry name" value="S-adenosyl-L-methionine-dependent methyltransferases"/>
    <property type="match status" value="1"/>
</dbReference>
<dbReference type="GO" id="GO:0008168">
    <property type="term" value="F:methyltransferase activity"/>
    <property type="evidence" value="ECO:0007669"/>
    <property type="project" value="UniProtKB-KW"/>
</dbReference>
<dbReference type="RefSeq" id="WP_371394280.1">
    <property type="nucleotide sequence ID" value="NZ_CP163421.1"/>
</dbReference>
<dbReference type="GO" id="GO:0032259">
    <property type="term" value="P:methylation"/>
    <property type="evidence" value="ECO:0007669"/>
    <property type="project" value="UniProtKB-KW"/>
</dbReference>
<keyword evidence="6" id="KW-1185">Reference proteome</keyword>
<comment type="caution">
    <text evidence="5">The sequence shown here is derived from an EMBL/GenBank/DDBJ whole genome shotgun (WGS) entry which is preliminary data.</text>
</comment>
<dbReference type="InterPro" id="IPR029063">
    <property type="entry name" value="SAM-dependent_MTases_sf"/>
</dbReference>
<evidence type="ECO:0000256" key="1">
    <source>
        <dbReference type="ARBA" id="ARBA00022553"/>
    </source>
</evidence>
<organism evidence="5 6">
    <name type="scientific">Glycocaulis abyssi</name>
    <dbReference type="NCBI Taxonomy" id="1433403"/>
    <lineage>
        <taxon>Bacteria</taxon>
        <taxon>Pseudomonadati</taxon>
        <taxon>Pseudomonadota</taxon>
        <taxon>Alphaproteobacteria</taxon>
        <taxon>Maricaulales</taxon>
        <taxon>Maricaulaceae</taxon>
        <taxon>Glycocaulis</taxon>
    </lineage>
</organism>
<sequence length="193" mass="21017">MTMPDAGGAPAAPMDWDARFRADDAPWERKGLHPAFAHWQALGLLEGGKSIYVPGCGRGEEPLALARAGLHVTAIDLSPTAIDWQVARFAEGSLTAHLEAGDALAYRPDTPFDLYWEQTFLCAIPPKLREAYETGAHAQLRPGGVLLALFMLTQPREFRPLNGRVHRKEDGPCARAVIRRSRSSACSGSTMLV</sequence>
<reference evidence="6" key="1">
    <citation type="journal article" date="2019" name="Int. J. Syst. Evol. Microbiol.">
        <title>The Global Catalogue of Microorganisms (GCM) 10K type strain sequencing project: providing services to taxonomists for standard genome sequencing and annotation.</title>
        <authorList>
            <consortium name="The Broad Institute Genomics Platform"/>
            <consortium name="The Broad Institute Genome Sequencing Center for Infectious Disease"/>
            <person name="Wu L."/>
            <person name="Ma J."/>
        </authorList>
    </citation>
    <scope>NUCLEOTIDE SEQUENCE [LARGE SCALE GENOMIC DNA]</scope>
    <source>
        <strain evidence="6">CCUG 62981</strain>
    </source>
</reference>
<protein>
    <submittedName>
        <fullName evidence="5">Methyltransferase domain-containing protein</fullName>
    </submittedName>
</protein>
<evidence type="ECO:0000256" key="2">
    <source>
        <dbReference type="ARBA" id="ARBA00022603"/>
    </source>
</evidence>
<keyword evidence="1" id="KW-0597">Phosphoprotein</keyword>
<evidence type="ECO:0000313" key="6">
    <source>
        <dbReference type="Proteomes" id="UP001596024"/>
    </source>
</evidence>
<dbReference type="Gene3D" id="3.40.50.150">
    <property type="entry name" value="Vaccinia Virus protein VP39"/>
    <property type="match status" value="1"/>
</dbReference>
<proteinExistence type="predicted"/>
<dbReference type="CDD" id="cd02440">
    <property type="entry name" value="AdoMet_MTases"/>
    <property type="match status" value="1"/>
</dbReference>
<dbReference type="Proteomes" id="UP001596024">
    <property type="component" value="Unassembled WGS sequence"/>
</dbReference>
<dbReference type="Pfam" id="PF05724">
    <property type="entry name" value="TPMT"/>
    <property type="match status" value="1"/>
</dbReference>
<dbReference type="PROSITE" id="PS51585">
    <property type="entry name" value="SAM_MT_TPMT"/>
    <property type="match status" value="1"/>
</dbReference>
<keyword evidence="4" id="KW-0949">S-adenosyl-L-methionine</keyword>
<gene>
    <name evidence="5" type="ORF">ACFPB0_14200</name>
</gene>
<evidence type="ECO:0000256" key="3">
    <source>
        <dbReference type="ARBA" id="ARBA00022679"/>
    </source>
</evidence>
<dbReference type="PANTHER" id="PTHR32183">
    <property type="match status" value="1"/>
</dbReference>
<evidence type="ECO:0000313" key="5">
    <source>
        <dbReference type="EMBL" id="MFC4726442.1"/>
    </source>
</evidence>
<dbReference type="EMBL" id="JBHSGQ010000012">
    <property type="protein sequence ID" value="MFC4726442.1"/>
    <property type="molecule type" value="Genomic_DNA"/>
</dbReference>
<name>A0ABV9NDJ1_9PROT</name>
<dbReference type="PANTHER" id="PTHR32183:SF6">
    <property type="entry name" value="CYSTEINE SULFINATE DESULFINASE_CYSTEINE DESULFURASE AND RELATED ENZYMES"/>
    <property type="match status" value="1"/>
</dbReference>
<accession>A0ABV9NDJ1</accession>
<feature type="non-terminal residue" evidence="5">
    <location>
        <position position="193"/>
    </location>
</feature>
<keyword evidence="2 5" id="KW-0489">Methyltransferase</keyword>
<keyword evidence="3" id="KW-0808">Transferase</keyword>
<evidence type="ECO:0000256" key="4">
    <source>
        <dbReference type="ARBA" id="ARBA00022691"/>
    </source>
</evidence>
<dbReference type="InterPro" id="IPR008854">
    <property type="entry name" value="TPMT"/>
</dbReference>